<dbReference type="RefSeq" id="WP_097041433.1">
    <property type="nucleotide sequence ID" value="NZ_OBEK01000002.1"/>
</dbReference>
<evidence type="ECO:0000256" key="1">
    <source>
        <dbReference type="ARBA" id="ARBA00006479"/>
    </source>
</evidence>
<dbReference type="InterPro" id="IPR000600">
    <property type="entry name" value="ROK"/>
</dbReference>
<sequence>MSKEAERILVGVDIGGTTIKLALINEASDIVEKWEIKTDKQEQGLHIPKQIWKTVQSKLTELGIDKDRVRGIGVGAPGFIVPRNGVIAEAVNVGWRNFPLSAELGVLSGLPVYIDNDANLAALGEVWKGAGAMKGDIIAITLGTGVGAGIISNGHIVNGINGTAGEIGHITVEENGAPCNCGRKGCLETVSSATGISRLALVAAQEHPESELGKRLAENGDVSAKDVFELAAAEDDSAKAVVNKATTVLAKVLASAAILTNPARIIIGGGVSRAGDALLDPIKAAFKQAALPRTTYECEIVPAQLGNDAGVYGAAYLVKQHLDEIAQ</sequence>
<dbReference type="GO" id="GO:0006096">
    <property type="term" value="P:glycolytic process"/>
    <property type="evidence" value="ECO:0007669"/>
    <property type="project" value="InterPro"/>
</dbReference>
<evidence type="ECO:0000256" key="4">
    <source>
        <dbReference type="ARBA" id="ARBA00022679"/>
    </source>
</evidence>
<keyword evidence="5" id="KW-0547">Nucleotide-binding</keyword>
<dbReference type="InterPro" id="IPR043129">
    <property type="entry name" value="ATPase_NBD"/>
</dbReference>
<dbReference type="AlphaFoldDB" id="A0A285NPD0"/>
<dbReference type="PANTHER" id="PTHR18964">
    <property type="entry name" value="ROK (REPRESSOR, ORF, KINASE) FAMILY"/>
    <property type="match status" value="1"/>
</dbReference>
<comment type="similarity">
    <text evidence="1">Belongs to the ROK (NagC/XylR) family.</text>
</comment>
<accession>A0A285NPD0</accession>
<dbReference type="Gene3D" id="3.30.420.40">
    <property type="match status" value="2"/>
</dbReference>
<dbReference type="SUPFAM" id="SSF53067">
    <property type="entry name" value="Actin-like ATPase domain"/>
    <property type="match status" value="1"/>
</dbReference>
<dbReference type="Proteomes" id="UP000219356">
    <property type="component" value="Unassembled WGS sequence"/>
</dbReference>
<dbReference type="InterPro" id="IPR049874">
    <property type="entry name" value="ROK_cs"/>
</dbReference>
<protein>
    <recommendedName>
        <fullName evidence="3">Glucokinase</fullName>
        <ecNumber evidence="2">2.7.1.2</ecNumber>
    </recommendedName>
    <alternativeName>
        <fullName evidence="8">Glucose kinase</fullName>
    </alternativeName>
</protein>
<dbReference type="GO" id="GO:0004340">
    <property type="term" value="F:glucokinase activity"/>
    <property type="evidence" value="ECO:0007669"/>
    <property type="project" value="UniProtKB-EC"/>
</dbReference>
<evidence type="ECO:0000256" key="5">
    <source>
        <dbReference type="ARBA" id="ARBA00022741"/>
    </source>
</evidence>
<keyword evidence="6 9" id="KW-0418">Kinase</keyword>
<dbReference type="STRING" id="586416.GZ22_09170"/>
<dbReference type="GO" id="GO:0005737">
    <property type="term" value="C:cytoplasm"/>
    <property type="evidence" value="ECO:0007669"/>
    <property type="project" value="InterPro"/>
</dbReference>
<dbReference type="OrthoDB" id="9810372at2"/>
<dbReference type="PROSITE" id="PS01125">
    <property type="entry name" value="ROK"/>
    <property type="match status" value="1"/>
</dbReference>
<keyword evidence="7" id="KW-0067">ATP-binding</keyword>
<evidence type="ECO:0000256" key="7">
    <source>
        <dbReference type="ARBA" id="ARBA00022840"/>
    </source>
</evidence>
<evidence type="ECO:0000313" key="10">
    <source>
        <dbReference type="Proteomes" id="UP000219356"/>
    </source>
</evidence>
<dbReference type="PANTHER" id="PTHR18964:SF149">
    <property type="entry name" value="BIFUNCTIONAL UDP-N-ACETYLGLUCOSAMINE 2-EPIMERASE_N-ACETYLMANNOSAMINE KINASE"/>
    <property type="match status" value="1"/>
</dbReference>
<evidence type="ECO:0000256" key="2">
    <source>
        <dbReference type="ARBA" id="ARBA00012323"/>
    </source>
</evidence>
<dbReference type="NCBIfam" id="TIGR00744">
    <property type="entry name" value="ROK_glcA_fam"/>
    <property type="match status" value="1"/>
</dbReference>
<reference evidence="10" key="1">
    <citation type="submission" date="2017-09" db="EMBL/GenBank/DDBJ databases">
        <authorList>
            <person name="Varghese N."/>
            <person name="Submissions S."/>
        </authorList>
    </citation>
    <scope>NUCLEOTIDE SEQUENCE [LARGE SCALE GENOMIC DNA]</scope>
    <source>
        <strain evidence="10">CGMCC 1.8913</strain>
    </source>
</reference>
<organism evidence="9 10">
    <name type="scientific">Terribacillus aidingensis</name>
    <dbReference type="NCBI Taxonomy" id="586416"/>
    <lineage>
        <taxon>Bacteria</taxon>
        <taxon>Bacillati</taxon>
        <taxon>Bacillota</taxon>
        <taxon>Bacilli</taxon>
        <taxon>Bacillales</taxon>
        <taxon>Bacillaceae</taxon>
        <taxon>Terribacillus</taxon>
    </lineage>
</organism>
<gene>
    <name evidence="9" type="ORF">SAMN05421503_1870</name>
</gene>
<dbReference type="EMBL" id="OBEK01000002">
    <property type="protein sequence ID" value="SNZ10817.1"/>
    <property type="molecule type" value="Genomic_DNA"/>
</dbReference>
<dbReference type="GO" id="GO:0005524">
    <property type="term" value="F:ATP binding"/>
    <property type="evidence" value="ECO:0007669"/>
    <property type="project" value="UniProtKB-KW"/>
</dbReference>
<proteinExistence type="inferred from homology"/>
<evidence type="ECO:0000256" key="3">
    <source>
        <dbReference type="ARBA" id="ARBA00014701"/>
    </source>
</evidence>
<dbReference type="InterPro" id="IPR004654">
    <property type="entry name" value="ROK_glcA"/>
</dbReference>
<evidence type="ECO:0000256" key="8">
    <source>
        <dbReference type="ARBA" id="ARBA00032386"/>
    </source>
</evidence>
<name>A0A285NPD0_9BACI</name>
<evidence type="ECO:0000313" key="9">
    <source>
        <dbReference type="EMBL" id="SNZ10817.1"/>
    </source>
</evidence>
<keyword evidence="4" id="KW-0808">Transferase</keyword>
<dbReference type="Pfam" id="PF00480">
    <property type="entry name" value="ROK"/>
    <property type="match status" value="1"/>
</dbReference>
<keyword evidence="10" id="KW-1185">Reference proteome</keyword>
<dbReference type="EC" id="2.7.1.2" evidence="2"/>
<evidence type="ECO:0000256" key="6">
    <source>
        <dbReference type="ARBA" id="ARBA00022777"/>
    </source>
</evidence>